<evidence type="ECO:0000313" key="3">
    <source>
        <dbReference type="Proteomes" id="UP001595969"/>
    </source>
</evidence>
<proteinExistence type="predicted"/>
<feature type="domain" description="N-acetyltransferase" evidence="1">
    <location>
        <begin position="3"/>
        <end position="145"/>
    </location>
</feature>
<sequence length="151" mass="17437">MKIIKRTKDTMSQIYLDALFIRHEVFVKEQQVPIALEIDEQEAKAIHFVLYENEEALATLRLLPLGNHEVKLQRMAVLPAHRQRHFGKDLIVAAQDFAKEQGFNKIKLGAQTTAIPFYEHLGFVPEGEEFLDAGIPHRAMSKNIINKEDWF</sequence>
<protein>
    <submittedName>
        <fullName evidence="2">GNAT family N-acetyltransferase</fullName>
    </submittedName>
</protein>
<dbReference type="Proteomes" id="UP001595969">
    <property type="component" value="Unassembled WGS sequence"/>
</dbReference>
<comment type="caution">
    <text evidence="2">The sequence shown here is derived from an EMBL/GenBank/DDBJ whole genome shotgun (WGS) entry which is preliminary data.</text>
</comment>
<dbReference type="CDD" id="cd04301">
    <property type="entry name" value="NAT_SF"/>
    <property type="match status" value="1"/>
</dbReference>
<evidence type="ECO:0000313" key="2">
    <source>
        <dbReference type="EMBL" id="MFC4719550.1"/>
    </source>
</evidence>
<accession>A0ABV9MW29</accession>
<gene>
    <name evidence="2" type="ORF">ACFO5I_07360</name>
</gene>
<dbReference type="PANTHER" id="PTHR13355">
    <property type="entry name" value="GLUCOSAMINE 6-PHOSPHATE N-ACETYLTRANSFERASE"/>
    <property type="match status" value="1"/>
</dbReference>
<reference evidence="3" key="1">
    <citation type="journal article" date="2019" name="Int. J. Syst. Evol. Microbiol.">
        <title>The Global Catalogue of Microorganisms (GCM) 10K type strain sequencing project: providing services to taxonomists for standard genome sequencing and annotation.</title>
        <authorList>
            <consortium name="The Broad Institute Genomics Platform"/>
            <consortium name="The Broad Institute Genome Sequencing Center for Infectious Disease"/>
            <person name="Wu L."/>
            <person name="Ma J."/>
        </authorList>
    </citation>
    <scope>NUCLEOTIDE SEQUENCE [LARGE SCALE GENOMIC DNA]</scope>
    <source>
        <strain evidence="3">CGMCC 1.19032</strain>
    </source>
</reference>
<dbReference type="InterPro" id="IPR039143">
    <property type="entry name" value="GNPNAT1-like"/>
</dbReference>
<dbReference type="PANTHER" id="PTHR13355:SF11">
    <property type="entry name" value="GLUCOSAMINE 6-PHOSPHATE N-ACETYLTRANSFERASE"/>
    <property type="match status" value="1"/>
</dbReference>
<name>A0ABV9MW29_9ENTE</name>
<dbReference type="RefSeq" id="WP_204653078.1">
    <property type="nucleotide sequence ID" value="NZ_JAFBFD010000005.1"/>
</dbReference>
<dbReference type="PROSITE" id="PS51186">
    <property type="entry name" value="GNAT"/>
    <property type="match status" value="1"/>
</dbReference>
<keyword evidence="3" id="KW-1185">Reference proteome</keyword>
<organism evidence="2 3">
    <name type="scientific">Enterococcus lemanii</name>
    <dbReference type="NCBI Taxonomy" id="1159752"/>
    <lineage>
        <taxon>Bacteria</taxon>
        <taxon>Bacillati</taxon>
        <taxon>Bacillota</taxon>
        <taxon>Bacilli</taxon>
        <taxon>Lactobacillales</taxon>
        <taxon>Enterococcaceae</taxon>
        <taxon>Enterococcus</taxon>
    </lineage>
</organism>
<dbReference type="EMBL" id="JBHSGS010000040">
    <property type="protein sequence ID" value="MFC4719550.1"/>
    <property type="molecule type" value="Genomic_DNA"/>
</dbReference>
<evidence type="ECO:0000259" key="1">
    <source>
        <dbReference type="PROSITE" id="PS51186"/>
    </source>
</evidence>
<dbReference type="InterPro" id="IPR016181">
    <property type="entry name" value="Acyl_CoA_acyltransferase"/>
</dbReference>
<dbReference type="Pfam" id="PF13673">
    <property type="entry name" value="Acetyltransf_10"/>
    <property type="match status" value="1"/>
</dbReference>
<dbReference type="SUPFAM" id="SSF55729">
    <property type="entry name" value="Acyl-CoA N-acyltransferases (Nat)"/>
    <property type="match status" value="1"/>
</dbReference>
<dbReference type="InterPro" id="IPR000182">
    <property type="entry name" value="GNAT_dom"/>
</dbReference>
<dbReference type="Gene3D" id="3.40.630.30">
    <property type="match status" value="1"/>
</dbReference>